<dbReference type="NCBIfam" id="TIGR01850">
    <property type="entry name" value="argC"/>
    <property type="match status" value="1"/>
</dbReference>
<evidence type="ECO:0000313" key="11">
    <source>
        <dbReference type="Proteomes" id="UP000243793"/>
    </source>
</evidence>
<dbReference type="FunFam" id="3.30.360.10:FF:000014">
    <property type="entry name" value="N-acetyl-gamma-glutamyl-phosphate reductase"/>
    <property type="match status" value="1"/>
</dbReference>
<protein>
    <recommendedName>
        <fullName evidence="7">N-acetyl-gamma-glutamyl-phosphate reductase</fullName>
        <shortName evidence="7">AGPR</shortName>
        <ecNumber evidence="7">1.2.1.38</ecNumber>
    </recommendedName>
    <alternativeName>
        <fullName evidence="7">N-acetyl-glutamate semialdehyde dehydrogenase</fullName>
        <shortName evidence="7">NAGSA dehydrogenase</shortName>
    </alternativeName>
</protein>
<dbReference type="GO" id="GO:0051287">
    <property type="term" value="F:NAD binding"/>
    <property type="evidence" value="ECO:0007669"/>
    <property type="project" value="InterPro"/>
</dbReference>
<evidence type="ECO:0000256" key="7">
    <source>
        <dbReference type="HAMAP-Rule" id="MF_00150"/>
    </source>
</evidence>
<keyword evidence="2 7" id="KW-0055">Arginine biosynthesis</keyword>
<evidence type="ECO:0000256" key="3">
    <source>
        <dbReference type="ARBA" id="ARBA00022605"/>
    </source>
</evidence>
<keyword evidence="4 7" id="KW-0521">NADP</keyword>
<sequence>MLKAAVIGASGYTGAELAGLIQAHPHLSLAGLYVSESSQDAHKPFSSLYPRWRGVIEQPILPLDDEALSRIHTEADIVLLATTHEVSHDLAAGFLEKGLPVFDLSGAFRVPGEGFYEKFYGFSHQYGDWLGKAAYGLAEWNQEAIKAAQLIAVPGCYPTASLTALKPLQAAGFIADNTKPIISAVSGVTGAGRKASLATSFCEVSFKPYGVLSHRHQPEISHHLDNGVVFQPHLGNFARGILATIYVELKEGVTDEQISNAYHQAYDGQKIVRITDQWPEINDVAGTPFCDLHWAREGNLLIVVSAIDNLLKGAASQAIQCINIHQGFSPVAGLVQE</sequence>
<evidence type="ECO:0000256" key="2">
    <source>
        <dbReference type="ARBA" id="ARBA00022571"/>
    </source>
</evidence>
<dbReference type="Proteomes" id="UP000243793">
    <property type="component" value="Chromosome"/>
</dbReference>
<dbReference type="CDD" id="cd17895">
    <property type="entry name" value="AGPR_1_N"/>
    <property type="match status" value="1"/>
</dbReference>
<dbReference type="RefSeq" id="WP_086964522.1">
    <property type="nucleotide sequence ID" value="NZ_CP021376.1"/>
</dbReference>
<comment type="function">
    <text evidence="7">Catalyzes the NADPH-dependent reduction of N-acetyl-5-glutamyl phosphate to yield N-acetyl-L-glutamate 5-semialdehyde.</text>
</comment>
<dbReference type="KEGG" id="ocm:CBP12_11275"/>
<evidence type="ECO:0000256" key="4">
    <source>
        <dbReference type="ARBA" id="ARBA00022857"/>
    </source>
</evidence>
<keyword evidence="7" id="KW-0963">Cytoplasm</keyword>
<name>A0A1Y0D077_9GAMM</name>
<comment type="subcellular location">
    <subcellularLocation>
        <location evidence="7">Cytoplasm</location>
    </subcellularLocation>
</comment>
<comment type="similarity">
    <text evidence="7">Belongs to the NAGSA dehydrogenase family. Type 1 subfamily.</text>
</comment>
<evidence type="ECO:0000256" key="6">
    <source>
        <dbReference type="ARBA" id="ARBA00050557"/>
    </source>
</evidence>
<dbReference type="GO" id="GO:0070401">
    <property type="term" value="F:NADP+ binding"/>
    <property type="evidence" value="ECO:0007669"/>
    <property type="project" value="InterPro"/>
</dbReference>
<reference evidence="11" key="1">
    <citation type="submission" date="2017-05" db="EMBL/GenBank/DDBJ databases">
        <authorList>
            <person name="Sung H."/>
        </authorList>
    </citation>
    <scope>NUCLEOTIDE SEQUENCE [LARGE SCALE GENOMIC DNA]</scope>
    <source>
        <strain evidence="11">AMac2203</strain>
    </source>
</reference>
<dbReference type="GO" id="GO:0003942">
    <property type="term" value="F:N-acetyl-gamma-glutamyl-phosphate reductase activity"/>
    <property type="evidence" value="ECO:0007669"/>
    <property type="project" value="UniProtKB-UniRule"/>
</dbReference>
<comment type="pathway">
    <text evidence="1 7">Amino-acid biosynthesis; L-arginine biosynthesis; N(2)-acetyl-L-ornithine from L-glutamate: step 3/4.</text>
</comment>
<dbReference type="UniPathway" id="UPA00068">
    <property type="reaction ID" value="UER00108"/>
</dbReference>
<dbReference type="SUPFAM" id="SSF55347">
    <property type="entry name" value="Glyceraldehyde-3-phosphate dehydrogenase-like, C-terminal domain"/>
    <property type="match status" value="1"/>
</dbReference>
<dbReference type="Gene3D" id="3.30.360.10">
    <property type="entry name" value="Dihydrodipicolinate Reductase, domain 2"/>
    <property type="match status" value="1"/>
</dbReference>
<dbReference type="Pfam" id="PF22698">
    <property type="entry name" value="Semialdhyde_dhC_1"/>
    <property type="match status" value="1"/>
</dbReference>
<dbReference type="InterPro" id="IPR058924">
    <property type="entry name" value="AGPR_dimerisation_dom"/>
</dbReference>
<feature type="domain" description="Semialdehyde dehydrogenase NAD-binding" evidence="9">
    <location>
        <begin position="3"/>
        <end position="148"/>
    </location>
</feature>
<dbReference type="SMART" id="SM00859">
    <property type="entry name" value="Semialdhyde_dh"/>
    <property type="match status" value="1"/>
</dbReference>
<dbReference type="InterPro" id="IPR000534">
    <property type="entry name" value="Semialdehyde_DH_NAD-bd"/>
</dbReference>
<dbReference type="GO" id="GO:0006526">
    <property type="term" value="P:L-arginine biosynthetic process"/>
    <property type="evidence" value="ECO:0007669"/>
    <property type="project" value="UniProtKB-UniRule"/>
</dbReference>
<feature type="active site" evidence="7 8">
    <location>
        <position position="156"/>
    </location>
</feature>
<dbReference type="Gene3D" id="3.40.50.720">
    <property type="entry name" value="NAD(P)-binding Rossmann-like Domain"/>
    <property type="match status" value="1"/>
</dbReference>
<keyword evidence="11" id="KW-1185">Reference proteome</keyword>
<evidence type="ECO:0000256" key="8">
    <source>
        <dbReference type="PROSITE-ProRule" id="PRU10010"/>
    </source>
</evidence>
<organism evidence="10 11">
    <name type="scientific">Oceanisphaera avium</name>
    <dbReference type="NCBI Taxonomy" id="1903694"/>
    <lineage>
        <taxon>Bacteria</taxon>
        <taxon>Pseudomonadati</taxon>
        <taxon>Pseudomonadota</taxon>
        <taxon>Gammaproteobacteria</taxon>
        <taxon>Aeromonadales</taxon>
        <taxon>Aeromonadaceae</taxon>
        <taxon>Oceanisphaera</taxon>
    </lineage>
</organism>
<dbReference type="InterPro" id="IPR000706">
    <property type="entry name" value="AGPR_type-1"/>
</dbReference>
<dbReference type="PROSITE" id="PS01224">
    <property type="entry name" value="ARGC"/>
    <property type="match status" value="1"/>
</dbReference>
<keyword evidence="5 7" id="KW-0560">Oxidoreductase</keyword>
<dbReference type="HAMAP" id="MF_00150">
    <property type="entry name" value="ArgC_type1"/>
    <property type="match status" value="1"/>
</dbReference>
<dbReference type="GO" id="GO:0005737">
    <property type="term" value="C:cytoplasm"/>
    <property type="evidence" value="ECO:0007669"/>
    <property type="project" value="UniProtKB-SubCell"/>
</dbReference>
<gene>
    <name evidence="7" type="primary">argC</name>
    <name evidence="10" type="ORF">CBP12_11275</name>
</gene>
<dbReference type="InterPro" id="IPR050085">
    <property type="entry name" value="AGPR"/>
</dbReference>
<evidence type="ECO:0000256" key="1">
    <source>
        <dbReference type="ARBA" id="ARBA00004862"/>
    </source>
</evidence>
<accession>A0A1Y0D077</accession>
<dbReference type="InterPro" id="IPR023013">
    <property type="entry name" value="AGPR_AS"/>
</dbReference>
<proteinExistence type="inferred from homology"/>
<dbReference type="EMBL" id="CP021376">
    <property type="protein sequence ID" value="ART80654.1"/>
    <property type="molecule type" value="Genomic_DNA"/>
</dbReference>
<keyword evidence="3 7" id="KW-0028">Amino-acid biosynthesis</keyword>
<evidence type="ECO:0000313" key="10">
    <source>
        <dbReference type="EMBL" id="ART80654.1"/>
    </source>
</evidence>
<dbReference type="EC" id="1.2.1.38" evidence="7"/>
<dbReference type="CDD" id="cd23934">
    <property type="entry name" value="AGPR_1_C"/>
    <property type="match status" value="1"/>
</dbReference>
<dbReference type="Pfam" id="PF01118">
    <property type="entry name" value="Semialdhyde_dh"/>
    <property type="match status" value="1"/>
</dbReference>
<dbReference type="PANTHER" id="PTHR32338:SF10">
    <property type="entry name" value="N-ACETYL-GAMMA-GLUTAMYL-PHOSPHATE REDUCTASE, CHLOROPLASTIC-RELATED"/>
    <property type="match status" value="1"/>
</dbReference>
<comment type="catalytic activity">
    <reaction evidence="6 7">
        <text>N-acetyl-L-glutamate 5-semialdehyde + phosphate + NADP(+) = N-acetyl-L-glutamyl 5-phosphate + NADPH + H(+)</text>
        <dbReference type="Rhea" id="RHEA:21588"/>
        <dbReference type="ChEBI" id="CHEBI:15378"/>
        <dbReference type="ChEBI" id="CHEBI:29123"/>
        <dbReference type="ChEBI" id="CHEBI:43474"/>
        <dbReference type="ChEBI" id="CHEBI:57783"/>
        <dbReference type="ChEBI" id="CHEBI:57936"/>
        <dbReference type="ChEBI" id="CHEBI:58349"/>
        <dbReference type="EC" id="1.2.1.38"/>
    </reaction>
</comment>
<dbReference type="AlphaFoldDB" id="A0A1Y0D077"/>
<evidence type="ECO:0000256" key="5">
    <source>
        <dbReference type="ARBA" id="ARBA00023002"/>
    </source>
</evidence>
<dbReference type="PANTHER" id="PTHR32338">
    <property type="entry name" value="N-ACETYL-GAMMA-GLUTAMYL-PHOSPHATE REDUCTASE, CHLOROPLASTIC-RELATED-RELATED"/>
    <property type="match status" value="1"/>
</dbReference>
<dbReference type="SUPFAM" id="SSF51735">
    <property type="entry name" value="NAD(P)-binding Rossmann-fold domains"/>
    <property type="match status" value="1"/>
</dbReference>
<dbReference type="OrthoDB" id="9801289at2"/>
<evidence type="ECO:0000259" key="9">
    <source>
        <dbReference type="SMART" id="SM00859"/>
    </source>
</evidence>
<dbReference type="InterPro" id="IPR036291">
    <property type="entry name" value="NAD(P)-bd_dom_sf"/>
</dbReference>